<evidence type="ECO:0000313" key="2">
    <source>
        <dbReference type="Proteomes" id="UP000194236"/>
    </source>
</evidence>
<keyword evidence="2" id="KW-1185">Reference proteome</keyword>
<dbReference type="AlphaFoldDB" id="A0A1Y3ATC0"/>
<comment type="caution">
    <text evidence="1">The sequence shown here is derived from an EMBL/GenBank/DDBJ whole genome shotgun (WGS) entry which is preliminary data.</text>
</comment>
<dbReference type="Proteomes" id="UP000194236">
    <property type="component" value="Unassembled WGS sequence"/>
</dbReference>
<gene>
    <name evidence="1" type="ORF">BLA29_005134</name>
</gene>
<protein>
    <submittedName>
        <fullName evidence="1">Uncharacterized protein</fullName>
    </submittedName>
</protein>
<dbReference type="OrthoDB" id="6487997at2759"/>
<accession>A0A1Y3ATC0</accession>
<proteinExistence type="predicted"/>
<organism evidence="1 2">
    <name type="scientific">Euroglyphus maynei</name>
    <name type="common">Mayne's house dust mite</name>
    <dbReference type="NCBI Taxonomy" id="6958"/>
    <lineage>
        <taxon>Eukaryota</taxon>
        <taxon>Metazoa</taxon>
        <taxon>Ecdysozoa</taxon>
        <taxon>Arthropoda</taxon>
        <taxon>Chelicerata</taxon>
        <taxon>Arachnida</taxon>
        <taxon>Acari</taxon>
        <taxon>Acariformes</taxon>
        <taxon>Sarcoptiformes</taxon>
        <taxon>Astigmata</taxon>
        <taxon>Psoroptidia</taxon>
        <taxon>Analgoidea</taxon>
        <taxon>Pyroglyphidae</taxon>
        <taxon>Pyroglyphinae</taxon>
        <taxon>Euroglyphus</taxon>
    </lineage>
</organism>
<name>A0A1Y3ATC0_EURMA</name>
<reference evidence="1 2" key="1">
    <citation type="submission" date="2017-03" db="EMBL/GenBank/DDBJ databases">
        <title>Genome Survey of Euroglyphus maynei.</title>
        <authorList>
            <person name="Arlian L.G."/>
            <person name="Morgan M.S."/>
            <person name="Rider S.D."/>
        </authorList>
    </citation>
    <scope>NUCLEOTIDE SEQUENCE [LARGE SCALE GENOMIC DNA]</scope>
    <source>
        <strain evidence="1">Arlian Lab</strain>
        <tissue evidence="1">Whole body</tissue>
    </source>
</reference>
<sequence length="277" mass="32912">MKKIVIEIRRHERQLSRISEDFDCWSDYIDYRHKQQSMLPRSTLRLQSQTISQQKPTSNRPSFMIELNEYHVPLPEDFIVYFYSDIQNRIIAELPETIRSLYLNMLWEHGHQQELISIMCLKNSELCNLWCPLIEIDGYSLPLPSHFNEMNFDQQLESLKNLPESIHEIYMKMCKHEAKLQSAINFIIDELHMEKDCRMKSVGSSMDSNPIKMEININGHHLPSVKDFNRLSCQLRKRLLRSLPGNVRGRYLNLIWQQDIGSRLCAESRPLYQPFWA</sequence>
<evidence type="ECO:0000313" key="1">
    <source>
        <dbReference type="EMBL" id="OTF70903.1"/>
    </source>
</evidence>
<dbReference type="EMBL" id="MUJZ01063497">
    <property type="protein sequence ID" value="OTF70903.1"/>
    <property type="molecule type" value="Genomic_DNA"/>
</dbReference>